<sequence>MSFGEFTAAVIALIVQEKEEAIVAMFRRGEAVAMDKLYAAFSGYLYAICCRYIADDEVAKDVLQEVFIKAYTKIDTFQYNGIGSLKAWLRRIAINLSIEELRRQNAMRLAIEGMATDDDDSEPNTDGMNEEILLELIRSLPQGYQTVFNLYVIEGYSHKEISEILDIKADTSASQYHKARVMLAKKIKEYKANAK</sequence>
<name>A0A379E119_9BACT</name>
<accession>A0A379E119</accession>
<dbReference type="EMBL" id="UGTL01000001">
    <property type="protein sequence ID" value="SUB86120.1"/>
    <property type="molecule type" value="Genomic_DNA"/>
</dbReference>
<evidence type="ECO:0000259" key="5">
    <source>
        <dbReference type="Pfam" id="PF04542"/>
    </source>
</evidence>
<dbReference type="GO" id="GO:0003677">
    <property type="term" value="F:DNA binding"/>
    <property type="evidence" value="ECO:0007669"/>
    <property type="project" value="InterPro"/>
</dbReference>
<organism evidence="7 8">
    <name type="scientific">Prevotella disiens</name>
    <dbReference type="NCBI Taxonomy" id="28130"/>
    <lineage>
        <taxon>Bacteria</taxon>
        <taxon>Pseudomonadati</taxon>
        <taxon>Bacteroidota</taxon>
        <taxon>Bacteroidia</taxon>
        <taxon>Bacteroidales</taxon>
        <taxon>Prevotellaceae</taxon>
        <taxon>Prevotella</taxon>
    </lineage>
</organism>
<dbReference type="PANTHER" id="PTHR43133:SF46">
    <property type="entry name" value="RNA POLYMERASE SIGMA-70 FACTOR ECF SUBFAMILY"/>
    <property type="match status" value="1"/>
</dbReference>
<gene>
    <name evidence="7" type="primary">rpoE_3</name>
    <name evidence="7" type="ORF">NCTC11157_01867</name>
</gene>
<dbReference type="SUPFAM" id="SSF88659">
    <property type="entry name" value="Sigma3 and sigma4 domains of RNA polymerase sigma factors"/>
    <property type="match status" value="1"/>
</dbReference>
<evidence type="ECO:0000256" key="1">
    <source>
        <dbReference type="ARBA" id="ARBA00010641"/>
    </source>
</evidence>
<dbReference type="InterPro" id="IPR013249">
    <property type="entry name" value="RNA_pol_sigma70_r4_t2"/>
</dbReference>
<dbReference type="GO" id="GO:0016987">
    <property type="term" value="F:sigma factor activity"/>
    <property type="evidence" value="ECO:0007669"/>
    <property type="project" value="UniProtKB-KW"/>
</dbReference>
<dbReference type="Pfam" id="PF08281">
    <property type="entry name" value="Sigma70_r4_2"/>
    <property type="match status" value="1"/>
</dbReference>
<dbReference type="InterPro" id="IPR014284">
    <property type="entry name" value="RNA_pol_sigma-70_dom"/>
</dbReference>
<dbReference type="InterPro" id="IPR013325">
    <property type="entry name" value="RNA_pol_sigma_r2"/>
</dbReference>
<dbReference type="GO" id="GO:0006352">
    <property type="term" value="P:DNA-templated transcription initiation"/>
    <property type="evidence" value="ECO:0007669"/>
    <property type="project" value="InterPro"/>
</dbReference>
<dbReference type="AlphaFoldDB" id="A0A379E119"/>
<keyword evidence="3" id="KW-0731">Sigma factor</keyword>
<dbReference type="InterPro" id="IPR007627">
    <property type="entry name" value="RNA_pol_sigma70_r2"/>
</dbReference>
<evidence type="ECO:0000256" key="2">
    <source>
        <dbReference type="ARBA" id="ARBA00023015"/>
    </source>
</evidence>
<feature type="domain" description="RNA polymerase sigma factor 70 region 4 type 2" evidence="6">
    <location>
        <begin position="131"/>
        <end position="182"/>
    </location>
</feature>
<dbReference type="Gene3D" id="1.10.1740.10">
    <property type="match status" value="1"/>
</dbReference>
<evidence type="ECO:0000313" key="8">
    <source>
        <dbReference type="Proteomes" id="UP000254072"/>
    </source>
</evidence>
<dbReference type="InterPro" id="IPR039425">
    <property type="entry name" value="RNA_pol_sigma-70-like"/>
</dbReference>
<evidence type="ECO:0000256" key="4">
    <source>
        <dbReference type="ARBA" id="ARBA00023163"/>
    </source>
</evidence>
<dbReference type="Pfam" id="PF04542">
    <property type="entry name" value="Sigma70_r2"/>
    <property type="match status" value="1"/>
</dbReference>
<protein>
    <submittedName>
        <fullName evidence="7">Sigma-24</fullName>
    </submittedName>
</protein>
<reference evidence="7 8" key="1">
    <citation type="submission" date="2018-06" db="EMBL/GenBank/DDBJ databases">
        <authorList>
            <consortium name="Pathogen Informatics"/>
            <person name="Doyle S."/>
        </authorList>
    </citation>
    <scope>NUCLEOTIDE SEQUENCE [LARGE SCALE GENOMIC DNA]</scope>
    <source>
        <strain evidence="7 8">NCTC11157</strain>
    </source>
</reference>
<dbReference type="Gene3D" id="1.10.10.10">
    <property type="entry name" value="Winged helix-like DNA-binding domain superfamily/Winged helix DNA-binding domain"/>
    <property type="match status" value="1"/>
</dbReference>
<comment type="similarity">
    <text evidence="1">Belongs to the sigma-70 factor family. ECF subfamily.</text>
</comment>
<keyword evidence="4" id="KW-0804">Transcription</keyword>
<dbReference type="PANTHER" id="PTHR43133">
    <property type="entry name" value="RNA POLYMERASE ECF-TYPE SIGMA FACTO"/>
    <property type="match status" value="1"/>
</dbReference>
<dbReference type="SUPFAM" id="SSF88946">
    <property type="entry name" value="Sigma2 domain of RNA polymerase sigma factors"/>
    <property type="match status" value="1"/>
</dbReference>
<evidence type="ECO:0000256" key="3">
    <source>
        <dbReference type="ARBA" id="ARBA00023082"/>
    </source>
</evidence>
<dbReference type="Proteomes" id="UP000254072">
    <property type="component" value="Unassembled WGS sequence"/>
</dbReference>
<proteinExistence type="inferred from homology"/>
<evidence type="ECO:0000313" key="7">
    <source>
        <dbReference type="EMBL" id="SUB86120.1"/>
    </source>
</evidence>
<dbReference type="InterPro" id="IPR013324">
    <property type="entry name" value="RNA_pol_sigma_r3/r4-like"/>
</dbReference>
<keyword evidence="2" id="KW-0805">Transcription regulation</keyword>
<feature type="domain" description="RNA polymerase sigma-70 region 2" evidence="5">
    <location>
        <begin position="37"/>
        <end position="105"/>
    </location>
</feature>
<evidence type="ECO:0000259" key="6">
    <source>
        <dbReference type="Pfam" id="PF08281"/>
    </source>
</evidence>
<dbReference type="InterPro" id="IPR036388">
    <property type="entry name" value="WH-like_DNA-bd_sf"/>
</dbReference>
<dbReference type="NCBIfam" id="TIGR02937">
    <property type="entry name" value="sigma70-ECF"/>
    <property type="match status" value="1"/>
</dbReference>